<sequence>MRDTRERQPRPCAGGLRVGRGTGYSPGRCDFGARRRGRLITGGKRIMARFPPPLSQRRKPGSPQEGPELLFAESGSAKWCLRHHCVASGGAGRGGGAPSSRRRDWPRRVRLSGLRAVSASAADGRAAGCGATSALAPDKGRRTARRSARWEWTRGGGLSGGQRAGTGQRAADCETVSAPGADKGRLPFPLARLRGPGRGGPIVRRRVDRGQEVSGRWTGAKGSAAGGPGLRGQRRAGAKRSAVGWAGAKGSAVDRAKRSGVGRG</sequence>
<evidence type="ECO:0000256" key="1">
    <source>
        <dbReference type="SAM" id="MobiDB-lite"/>
    </source>
</evidence>
<gene>
    <name evidence="2" type="ORF">BJY16_003649</name>
</gene>
<keyword evidence="3" id="KW-1185">Reference proteome</keyword>
<dbReference type="EMBL" id="JACHNB010000001">
    <property type="protein sequence ID" value="MBB4740190.1"/>
    <property type="molecule type" value="Genomic_DNA"/>
</dbReference>
<evidence type="ECO:0000313" key="3">
    <source>
        <dbReference type="Proteomes" id="UP000546162"/>
    </source>
</evidence>
<feature type="region of interest" description="Disordered" evidence="1">
    <location>
        <begin position="1"/>
        <end position="69"/>
    </location>
</feature>
<dbReference type="AlphaFoldDB" id="A0A7W7M7U8"/>
<evidence type="ECO:0000313" key="2">
    <source>
        <dbReference type="EMBL" id="MBB4740190.1"/>
    </source>
</evidence>
<protein>
    <submittedName>
        <fullName evidence="2">Uncharacterized protein</fullName>
    </submittedName>
</protein>
<proteinExistence type="predicted"/>
<feature type="region of interest" description="Disordered" evidence="1">
    <location>
        <begin position="132"/>
        <end position="264"/>
    </location>
</feature>
<comment type="caution">
    <text evidence="2">The sequence shown here is derived from an EMBL/GenBank/DDBJ whole genome shotgun (WGS) entry which is preliminary data.</text>
</comment>
<reference evidence="2 3" key="1">
    <citation type="submission" date="2020-08" db="EMBL/GenBank/DDBJ databases">
        <title>Sequencing the genomes of 1000 actinobacteria strains.</title>
        <authorList>
            <person name="Klenk H.-P."/>
        </authorList>
    </citation>
    <scope>NUCLEOTIDE SEQUENCE [LARGE SCALE GENOMIC DNA]</scope>
    <source>
        <strain evidence="2 3">DSM 45809</strain>
    </source>
</reference>
<name>A0A7W7M7U8_9ACTN</name>
<accession>A0A7W7M7U8</accession>
<feature type="compositionally biased region" description="Gly residues" evidence="1">
    <location>
        <begin position="154"/>
        <end position="164"/>
    </location>
</feature>
<organism evidence="2 3">
    <name type="scientific">Actinoplanes octamycinicus</name>
    <dbReference type="NCBI Taxonomy" id="135948"/>
    <lineage>
        <taxon>Bacteria</taxon>
        <taxon>Bacillati</taxon>
        <taxon>Actinomycetota</taxon>
        <taxon>Actinomycetes</taxon>
        <taxon>Micromonosporales</taxon>
        <taxon>Micromonosporaceae</taxon>
        <taxon>Actinoplanes</taxon>
    </lineage>
</organism>
<dbReference type="Proteomes" id="UP000546162">
    <property type="component" value="Unassembled WGS sequence"/>
</dbReference>